<evidence type="ECO:0000313" key="2">
    <source>
        <dbReference type="Proteomes" id="UP000663440"/>
    </source>
</evidence>
<keyword evidence="2" id="KW-1185">Reference proteome</keyword>
<dbReference type="RefSeq" id="WP_207296459.1">
    <property type="nucleotide sequence ID" value="NZ_CP071448.1"/>
</dbReference>
<sequence length="85" mass="10174">MISDNYFNLDPQESDLTSYEEQLLINYDNYLESNNADSLAANHYGLKLDDLREDYLDDDYNSEYDENDWEEEDYNLMGDYDESKL</sequence>
<organism evidence="1 2">
    <name type="scientific">Flavobacterium endoglycinae</name>
    <dbReference type="NCBI Taxonomy" id="2816357"/>
    <lineage>
        <taxon>Bacteria</taxon>
        <taxon>Pseudomonadati</taxon>
        <taxon>Bacteroidota</taxon>
        <taxon>Flavobacteriia</taxon>
        <taxon>Flavobacteriales</taxon>
        <taxon>Flavobacteriaceae</taxon>
        <taxon>Flavobacterium</taxon>
    </lineage>
</organism>
<protein>
    <submittedName>
        <fullName evidence="1">Uncharacterized protein</fullName>
    </submittedName>
</protein>
<reference evidence="1 2" key="1">
    <citation type="submission" date="2021-03" db="EMBL/GenBank/DDBJ databases">
        <title>Flavobacterium kribbensis sp. nov, an endophytic bacteria, isolated from soybean.</title>
        <authorList>
            <person name="Lee J."/>
            <person name="Seo J."/>
        </authorList>
    </citation>
    <scope>NUCLEOTIDE SEQUENCE [LARGE SCALE GENOMIC DNA]</scope>
    <source>
        <strain evidence="1 2">BB8</strain>
    </source>
</reference>
<accession>A0ABX7QE06</accession>
<name>A0ABX7QE06_9FLAO</name>
<dbReference type="EMBL" id="CP071448">
    <property type="protein sequence ID" value="QSW89265.1"/>
    <property type="molecule type" value="Genomic_DNA"/>
</dbReference>
<gene>
    <name evidence="1" type="ORF">J0383_00265</name>
</gene>
<evidence type="ECO:0000313" key="1">
    <source>
        <dbReference type="EMBL" id="QSW89265.1"/>
    </source>
</evidence>
<proteinExistence type="predicted"/>
<dbReference type="Proteomes" id="UP000663440">
    <property type="component" value="Chromosome"/>
</dbReference>